<dbReference type="EMBL" id="BK014834">
    <property type="protein sequence ID" value="DAD77801.1"/>
    <property type="molecule type" value="Genomic_DNA"/>
</dbReference>
<feature type="coiled-coil region" evidence="1">
    <location>
        <begin position="172"/>
        <end position="231"/>
    </location>
</feature>
<sequence>MADGAIRESDLIQKDGSIELIIGALADMDSSLRQLSQTVAKSASEMISSFKNVSSVTREGRNGIIEMTDAASKLEAAQRRLAEAQTETGRQLAVVKNAIQETNRSSVENSKLAKEAATSYNKLAAELKQYKDLYKSLSEEERKQADFGGQVIDTIRSYTSQLSALDKQMKPVVQEMTRLQKAQQELAFLQSDEGKALAEVQKQIAAVKESYKEQRQEVDALTKAQQKLEAVRAKLSGAIEVNDASANLHGRTRLPDTTILSDEGKLSVLNAHQAALKRVADEEQRVATLTATANLAKEGSYQKLAAEYELARIAYNRMSMEERNSAAGQEVLNDAKQKMAAMKHIQESMGNFHLSVGDYKQTWNGLGMAMNQVIRELPAATVSLNTFFLAISNNMPILVDEIQKAVEKNELLKAEGKDTVPVFKQLIQSVFSWQTLLVLGLTVLSAYGKELLEMAQNAIVGTKNLISLGDAVKDIAERMEKSGSAYGDNVVKLRQLQSQWKDLTSNKERIKWIKANDDAFRQLDISIRNVSDAEDIFVNNTEKVLEAMKYRAMATASAELAAEEYKKAIDKQIQGDLQQYDYRVTIDAKGNKKIVRFLKAENHKDAEKEEDEAIRKYQSEHKATAGMNAYSMSPMFGGSAGNAGYQQLNTSANAGVDSKTRRLAAESRQYDTNLRNANKYYEQSKEFMRNGDLRMALAEEYSNKAKDILGSGYEKTGHTPRAREQRDMTDLIWRNDLSVKKKYEMSIATLQDDNYTKRAIEAENTRNQAVREAQEKMRKNQAILDYKGKGRKPLTQEQIKQINEQQSYLKATILNAEQQLSVELDKIEKERNIKRIENARYLTEWSVDNVEKSLNEQKEAERDAILNKYIPEITSVESLAMKEKLQSAFDVEGKMTKENQEELSKIIAENSKLTLDQQFEALKALADIEEKFATKIHQIKKNAIDLDLQLAKAGSEEELRLKLRQLELEEQIELAKNANLPPEQRVDPEQIKKLFKKKSLFAQGAASQTNLSQKHEAEKEEWSLNRHSSREDKVFELNQQKNELENNISLANSGKLNWSDEQLKKAKAQHKKVEKDIGDLSGFKGAISDVADNSLGGGLLAQLGFDDKAINAVDMVTDRVVSAINTIIDAEIEAAEKAVEAQQKRVDAAEKALDAEVEARKNGFANNVATAKKELQEEKKRQQEKQKLLEDAKRKQAAVDTVMQISSLVTATAQIWKSLAGIPIIGPGLAIAATATMWGSFAAAKIRASQIAQQTQDYGHGGIEFMQGGSHASGNDIPLGVKNSRGRGMKVEGGEAVAVINKRSTAKYRKSLPAVVKSINKGTFEETFSNAFSSGTVLAPQFNSTKSVEIDLSRIEAELSAIRERNETQYLQAPDGTVTVITRNTRRTIK</sequence>
<evidence type="ECO:0000256" key="2">
    <source>
        <dbReference type="SAM" id="MobiDB-lite"/>
    </source>
</evidence>
<feature type="coiled-coil region" evidence="1">
    <location>
        <begin position="113"/>
        <end position="140"/>
    </location>
</feature>
<evidence type="ECO:0000256" key="1">
    <source>
        <dbReference type="SAM" id="Coils"/>
    </source>
</evidence>
<evidence type="ECO:0000313" key="3">
    <source>
        <dbReference type="EMBL" id="DAD77801.1"/>
    </source>
</evidence>
<feature type="coiled-coil region" evidence="1">
    <location>
        <begin position="1027"/>
        <end position="1076"/>
    </location>
</feature>
<feature type="region of interest" description="Disordered" evidence="2">
    <location>
        <begin position="1006"/>
        <end position="1025"/>
    </location>
</feature>
<organism evidence="3">
    <name type="scientific">Myoviridae sp. ctlRg1</name>
    <dbReference type="NCBI Taxonomy" id="2826692"/>
    <lineage>
        <taxon>Viruses</taxon>
        <taxon>Duplodnaviria</taxon>
        <taxon>Heunggongvirae</taxon>
        <taxon>Uroviricota</taxon>
        <taxon>Caudoviricetes</taxon>
    </lineage>
</organism>
<keyword evidence="1" id="KW-0175">Coiled coil</keyword>
<name>A0A8S5M646_9CAUD</name>
<protein>
    <submittedName>
        <fullName evidence="3">Tail length tape measure protein</fullName>
    </submittedName>
</protein>
<reference evidence="3" key="1">
    <citation type="journal article" date="2021" name="Proc. Natl. Acad. Sci. U.S.A.">
        <title>A Catalog of Tens of Thousands of Viruses from Human Metagenomes Reveals Hidden Associations with Chronic Diseases.</title>
        <authorList>
            <person name="Tisza M.J."/>
            <person name="Buck C.B."/>
        </authorList>
    </citation>
    <scope>NUCLEOTIDE SEQUENCE</scope>
    <source>
        <strain evidence="3">CtlRg1</strain>
    </source>
</reference>
<accession>A0A8S5M646</accession>
<proteinExistence type="predicted"/>
<feature type="compositionally biased region" description="Basic and acidic residues" evidence="2">
    <location>
        <begin position="1013"/>
        <end position="1025"/>
    </location>
</feature>
<feature type="coiled-coil region" evidence="1">
    <location>
        <begin position="1125"/>
        <end position="1195"/>
    </location>
</feature>